<protein>
    <submittedName>
        <fullName evidence="2">Uncharacterized protein</fullName>
    </submittedName>
</protein>
<gene>
    <name evidence="2" type="ORF">RN605_08325</name>
    <name evidence="1" type="ORF">RN608_01155</name>
</gene>
<dbReference type="EMBL" id="CP134878">
    <property type="protein sequence ID" value="WNM19304.1"/>
    <property type="molecule type" value="Genomic_DNA"/>
</dbReference>
<evidence type="ECO:0000313" key="3">
    <source>
        <dbReference type="Proteomes" id="UP001304515"/>
    </source>
</evidence>
<accession>A0AA96J8F4</accession>
<organism evidence="2 3">
    <name type="scientific">Flavobacterium capsici</name>
    <dbReference type="NCBI Taxonomy" id="3075618"/>
    <lineage>
        <taxon>Bacteria</taxon>
        <taxon>Pseudomonadati</taxon>
        <taxon>Bacteroidota</taxon>
        <taxon>Flavobacteriia</taxon>
        <taxon>Flavobacteriales</taxon>
        <taxon>Flavobacteriaceae</taxon>
        <taxon>Flavobacterium</taxon>
    </lineage>
</organism>
<dbReference type="KEGG" id="fcj:RN605_08325"/>
<dbReference type="PROSITE" id="PS51257">
    <property type="entry name" value="PROKAR_LIPOPROTEIN"/>
    <property type="match status" value="1"/>
</dbReference>
<reference evidence="2 3" key="1">
    <citation type="submission" date="2023-09" db="EMBL/GenBank/DDBJ databases">
        <title>Flavobacterium sp. a novel bacteria isolate from Pepper rhizosphere.</title>
        <authorList>
            <person name="Peng Y."/>
            <person name="Lee J."/>
        </authorList>
    </citation>
    <scope>NUCLEOTIDE SEQUENCE [LARGE SCALE GENOMIC DNA]</scope>
    <source>
        <strain evidence="1">PMR2A8</strain>
        <strain evidence="2 3">PMTSA4</strain>
    </source>
</reference>
<name>A0AA96F0J1_9FLAO</name>
<accession>A0AA96F0J1</accession>
<proteinExistence type="predicted"/>
<keyword evidence="3" id="KW-1185">Reference proteome</keyword>
<dbReference type="AlphaFoldDB" id="A0AA96F0J1"/>
<dbReference type="Proteomes" id="UP001304515">
    <property type="component" value="Chromosome"/>
</dbReference>
<dbReference type="EMBL" id="CP134890">
    <property type="protein sequence ID" value="WNM20693.1"/>
    <property type="molecule type" value="Genomic_DNA"/>
</dbReference>
<evidence type="ECO:0000313" key="2">
    <source>
        <dbReference type="EMBL" id="WNM20693.1"/>
    </source>
</evidence>
<sequence>MKKIFVLLIFLGFLASCGPHRMKCGPGRRCLVEMPKEKPVFDKNVA</sequence>
<evidence type="ECO:0000313" key="1">
    <source>
        <dbReference type="EMBL" id="WNM19304.1"/>
    </source>
</evidence>
<dbReference type="RefSeq" id="WP_313324129.1">
    <property type="nucleotide sequence ID" value="NZ_CP134878.1"/>
</dbReference>